<gene>
    <name evidence="2" type="ORF">KWG56_16305</name>
</gene>
<dbReference type="EMBL" id="CP080034">
    <property type="protein sequence ID" value="QYC10101.1"/>
    <property type="molecule type" value="Genomic_DNA"/>
</dbReference>
<reference evidence="2 3" key="1">
    <citation type="submission" date="2021-07" db="EMBL/GenBank/DDBJ databases">
        <title>Isolation and characterization of bacteria from a gold mining with a capacity of golden bioaccumulation.</title>
        <authorList>
            <person name="Yang X.J."/>
        </authorList>
    </citation>
    <scope>NUCLEOTIDE SEQUENCE [LARGE SCALE GENOMIC DNA]</scope>
    <source>
        <strain evidence="2 3">Au29</strain>
    </source>
</reference>
<evidence type="ECO:0000313" key="2">
    <source>
        <dbReference type="EMBL" id="QYC10101.1"/>
    </source>
</evidence>
<evidence type="ECO:0000313" key="3">
    <source>
        <dbReference type="Proteomes" id="UP000824334"/>
    </source>
</evidence>
<proteinExistence type="predicted"/>
<organism evidence="2 3">
    <name type="scientific">Brevundimonas nasdae</name>
    <dbReference type="NCBI Taxonomy" id="172043"/>
    <lineage>
        <taxon>Bacteria</taxon>
        <taxon>Pseudomonadati</taxon>
        <taxon>Pseudomonadota</taxon>
        <taxon>Alphaproteobacteria</taxon>
        <taxon>Caulobacterales</taxon>
        <taxon>Caulobacteraceae</taxon>
        <taxon>Brevundimonas</taxon>
    </lineage>
</organism>
<evidence type="ECO:0000256" key="1">
    <source>
        <dbReference type="SAM" id="Phobius"/>
    </source>
</evidence>
<keyword evidence="1" id="KW-0812">Transmembrane</keyword>
<feature type="transmembrane region" description="Helical" evidence="1">
    <location>
        <begin position="132"/>
        <end position="156"/>
    </location>
</feature>
<sequence>MTLRQRHLWIAIVTTLGVWGLYGWRLVEHIRLGDLARSGFAGKMGGLFLLGLVLIVVTEGVLTLIARLLPHPDTREGAAERKATLQASHISLMALIGLITLTAAVLFVLGWIGQPVLSRLLTAVTPANLLVLIANGLMGCIVVSELIRFYMTLALLRARR</sequence>
<keyword evidence="1" id="KW-0472">Membrane</keyword>
<keyword evidence="1" id="KW-1133">Transmembrane helix</keyword>
<dbReference type="Proteomes" id="UP000824334">
    <property type="component" value="Chromosome"/>
</dbReference>
<feature type="transmembrane region" description="Helical" evidence="1">
    <location>
        <begin position="90"/>
        <end position="112"/>
    </location>
</feature>
<protein>
    <recommendedName>
        <fullName evidence="4">DUF4234 domain-containing protein</fullName>
    </recommendedName>
</protein>
<feature type="transmembrane region" description="Helical" evidence="1">
    <location>
        <begin position="47"/>
        <end position="69"/>
    </location>
</feature>
<evidence type="ECO:0008006" key="4">
    <source>
        <dbReference type="Google" id="ProtNLM"/>
    </source>
</evidence>
<accession>A0ABX8TFW5</accession>
<feature type="transmembrane region" description="Helical" evidence="1">
    <location>
        <begin position="7"/>
        <end position="27"/>
    </location>
</feature>
<keyword evidence="3" id="KW-1185">Reference proteome</keyword>
<dbReference type="GeneID" id="94376853"/>
<name>A0ABX8TFW5_9CAUL</name>
<dbReference type="RefSeq" id="WP_219352939.1">
    <property type="nucleotide sequence ID" value="NZ_CP080034.1"/>
</dbReference>